<dbReference type="STRING" id="537013.CLOSTMETH_01383"/>
<name>C0EC14_9FIRM</name>
<dbReference type="AlphaFoldDB" id="C0EC14"/>
<reference evidence="1 2" key="1">
    <citation type="submission" date="2009-01" db="EMBL/GenBank/DDBJ databases">
        <authorList>
            <person name="Fulton L."/>
            <person name="Clifton S."/>
            <person name="Fulton B."/>
            <person name="Xu J."/>
            <person name="Minx P."/>
            <person name="Pepin K.H."/>
            <person name="Johnson M."/>
            <person name="Bhonagiri V."/>
            <person name="Nash W.E."/>
            <person name="Mardis E.R."/>
            <person name="Wilson R.K."/>
        </authorList>
    </citation>
    <scope>NUCLEOTIDE SEQUENCE [LARGE SCALE GENOMIC DNA]</scope>
    <source>
        <strain evidence="1 2">DSM 5476</strain>
    </source>
</reference>
<organism evidence="1 2">
    <name type="scientific">[Clostridium] methylpentosum DSM 5476</name>
    <dbReference type="NCBI Taxonomy" id="537013"/>
    <lineage>
        <taxon>Bacteria</taxon>
        <taxon>Bacillati</taxon>
        <taxon>Bacillota</taxon>
        <taxon>Clostridia</taxon>
        <taxon>Eubacteriales</taxon>
        <taxon>Oscillospiraceae</taxon>
        <taxon>Oscillospiraceae incertae sedis</taxon>
    </lineage>
</organism>
<reference evidence="1 2" key="2">
    <citation type="submission" date="2009-02" db="EMBL/GenBank/DDBJ databases">
        <title>Draft genome sequence of Clostridium methylpentosum (DSM 5476).</title>
        <authorList>
            <person name="Sudarsanam P."/>
            <person name="Ley R."/>
            <person name="Guruge J."/>
            <person name="Turnbaugh P.J."/>
            <person name="Mahowald M."/>
            <person name="Liep D."/>
            <person name="Gordon J."/>
        </authorList>
    </citation>
    <scope>NUCLEOTIDE SEQUENCE [LARGE SCALE GENOMIC DNA]</scope>
    <source>
        <strain evidence="1 2">DSM 5476</strain>
    </source>
</reference>
<sequence>MHNQNPPADLVNSPTTLPRPAFPILQLRKFRFIFRGNDNAFGALFRQFKQLSTTKSP</sequence>
<keyword evidence="2" id="KW-1185">Reference proteome</keyword>
<evidence type="ECO:0000313" key="2">
    <source>
        <dbReference type="Proteomes" id="UP000003340"/>
    </source>
</evidence>
<comment type="caution">
    <text evidence="1">The sequence shown here is derived from an EMBL/GenBank/DDBJ whole genome shotgun (WGS) entry which is preliminary data.</text>
</comment>
<protein>
    <submittedName>
        <fullName evidence="1">Uncharacterized protein</fullName>
    </submittedName>
</protein>
<evidence type="ECO:0000313" key="1">
    <source>
        <dbReference type="EMBL" id="EEG31075.1"/>
    </source>
</evidence>
<gene>
    <name evidence="1" type="ORF">CLOSTMETH_01383</name>
</gene>
<dbReference type="HOGENOM" id="CLU_2988597_0_0_9"/>
<accession>C0EC14</accession>
<dbReference type="EMBL" id="ACEC01000045">
    <property type="protein sequence ID" value="EEG31075.1"/>
    <property type="molecule type" value="Genomic_DNA"/>
</dbReference>
<proteinExistence type="predicted"/>
<dbReference type="Proteomes" id="UP000003340">
    <property type="component" value="Unassembled WGS sequence"/>
</dbReference>